<protein>
    <submittedName>
        <fullName evidence="2">Uncharacterized protein</fullName>
    </submittedName>
</protein>
<keyword evidence="3" id="KW-1185">Reference proteome</keyword>
<name>A0AA39QEI8_9AGAR</name>
<dbReference type="AlphaFoldDB" id="A0AA39QEI8"/>
<reference evidence="2" key="1">
    <citation type="submission" date="2023-06" db="EMBL/GenBank/DDBJ databases">
        <authorList>
            <consortium name="Lawrence Berkeley National Laboratory"/>
            <person name="Ahrendt S."/>
            <person name="Sahu N."/>
            <person name="Indic B."/>
            <person name="Wong-Bajracharya J."/>
            <person name="Merenyi Z."/>
            <person name="Ke H.-M."/>
            <person name="Monk M."/>
            <person name="Kocsube S."/>
            <person name="Drula E."/>
            <person name="Lipzen A."/>
            <person name="Balint B."/>
            <person name="Henrissat B."/>
            <person name="Andreopoulos B."/>
            <person name="Martin F.M."/>
            <person name="Harder C.B."/>
            <person name="Rigling D."/>
            <person name="Ford K.L."/>
            <person name="Foster G.D."/>
            <person name="Pangilinan J."/>
            <person name="Papanicolaou A."/>
            <person name="Barry K."/>
            <person name="LaButti K."/>
            <person name="Viragh M."/>
            <person name="Koriabine M."/>
            <person name="Yan M."/>
            <person name="Riley R."/>
            <person name="Champramary S."/>
            <person name="Plett K.L."/>
            <person name="Tsai I.J."/>
            <person name="Slot J."/>
            <person name="Sipos G."/>
            <person name="Plett J."/>
            <person name="Nagy L.G."/>
            <person name="Grigoriev I.V."/>
        </authorList>
    </citation>
    <scope>NUCLEOTIDE SEQUENCE</scope>
    <source>
        <strain evidence="2">HWK02</strain>
    </source>
</reference>
<dbReference type="Proteomes" id="UP001175228">
    <property type="component" value="Unassembled WGS sequence"/>
</dbReference>
<proteinExistence type="predicted"/>
<evidence type="ECO:0000313" key="3">
    <source>
        <dbReference type="Proteomes" id="UP001175228"/>
    </source>
</evidence>
<organism evidence="2 3">
    <name type="scientific">Armillaria luteobubalina</name>
    <dbReference type="NCBI Taxonomy" id="153913"/>
    <lineage>
        <taxon>Eukaryota</taxon>
        <taxon>Fungi</taxon>
        <taxon>Dikarya</taxon>
        <taxon>Basidiomycota</taxon>
        <taxon>Agaricomycotina</taxon>
        <taxon>Agaricomycetes</taxon>
        <taxon>Agaricomycetidae</taxon>
        <taxon>Agaricales</taxon>
        <taxon>Marasmiineae</taxon>
        <taxon>Physalacriaceae</taxon>
        <taxon>Armillaria</taxon>
    </lineage>
</organism>
<comment type="caution">
    <text evidence="2">The sequence shown here is derived from an EMBL/GenBank/DDBJ whole genome shotgun (WGS) entry which is preliminary data.</text>
</comment>
<gene>
    <name evidence="2" type="ORF">EDD18DRAFT_773168</name>
</gene>
<evidence type="ECO:0000256" key="1">
    <source>
        <dbReference type="SAM" id="MobiDB-lite"/>
    </source>
</evidence>
<dbReference type="EMBL" id="JAUEPU010000007">
    <property type="protein sequence ID" value="KAK0500615.1"/>
    <property type="molecule type" value="Genomic_DNA"/>
</dbReference>
<feature type="region of interest" description="Disordered" evidence="1">
    <location>
        <begin position="106"/>
        <end position="126"/>
    </location>
</feature>
<feature type="compositionally biased region" description="Low complexity" evidence="1">
    <location>
        <begin position="111"/>
        <end position="126"/>
    </location>
</feature>
<accession>A0AA39QEI8</accession>
<sequence length="148" mass="15817">MFNDGSQQHNDAGTPRVIVSAHIDCPYSRVTKNFDKMVVAIGSLSTLPLTDDPWFHLSDRAVQTTRHSRQDVVGVEASKPALGTIERLVLNGYRVTPVLRNSLYLPPPSANDPNTGAPADAAGPAGAVGTRGSVLNNARMHTLLSFPC</sequence>
<evidence type="ECO:0000313" key="2">
    <source>
        <dbReference type="EMBL" id="KAK0500615.1"/>
    </source>
</evidence>